<accession>A0ABD3T778</accession>
<dbReference type="Proteomes" id="UP001634394">
    <property type="component" value="Unassembled WGS sequence"/>
</dbReference>
<dbReference type="PANTHER" id="PTHR46880:SF8">
    <property type="entry name" value="E3 SUMO-PROTEIN LIGASE KIAA1586"/>
    <property type="match status" value="1"/>
</dbReference>
<name>A0ABD3T778_SINWO</name>
<keyword evidence="2" id="KW-1185">Reference proteome</keyword>
<evidence type="ECO:0000313" key="1">
    <source>
        <dbReference type="EMBL" id="KAL3832471.1"/>
    </source>
</evidence>
<sequence length="163" mass="18712">MDWQAFDHCIIAKNSSFEFGKDSLNKLIRRFSRIIPNCQESVISKIGEQYDDFKFLIAEKVKTGSIQTFTDVVSCVMKNKDMKELSILLDICGTFQASSADCERGFSLMNSIKTKSRNKLQVNHLDNLMRIKFYLSSGSTVDLDAVYKPWTTHKDRCEYSPIN</sequence>
<dbReference type="SUPFAM" id="SSF53098">
    <property type="entry name" value="Ribonuclease H-like"/>
    <property type="match status" value="1"/>
</dbReference>
<dbReference type="InterPro" id="IPR012337">
    <property type="entry name" value="RNaseH-like_sf"/>
</dbReference>
<gene>
    <name evidence="1" type="ORF">ACJMK2_024111</name>
</gene>
<protein>
    <recommendedName>
        <fullName evidence="3">HAT C-terminal dimerisation domain-containing protein</fullName>
    </recommendedName>
</protein>
<dbReference type="PANTHER" id="PTHR46880">
    <property type="entry name" value="RAS-ASSOCIATING DOMAIN-CONTAINING PROTEIN"/>
    <property type="match status" value="1"/>
</dbReference>
<comment type="caution">
    <text evidence="1">The sequence shown here is derived from an EMBL/GenBank/DDBJ whole genome shotgun (WGS) entry which is preliminary data.</text>
</comment>
<dbReference type="EMBL" id="JBJQND010000019">
    <property type="protein sequence ID" value="KAL3832471.1"/>
    <property type="molecule type" value="Genomic_DNA"/>
</dbReference>
<evidence type="ECO:0000313" key="2">
    <source>
        <dbReference type="Proteomes" id="UP001634394"/>
    </source>
</evidence>
<evidence type="ECO:0008006" key="3">
    <source>
        <dbReference type="Google" id="ProtNLM"/>
    </source>
</evidence>
<reference evidence="1 2" key="1">
    <citation type="submission" date="2024-11" db="EMBL/GenBank/DDBJ databases">
        <title>Chromosome-level genome assembly of the freshwater bivalve Anodonta woodiana.</title>
        <authorList>
            <person name="Chen X."/>
        </authorList>
    </citation>
    <scope>NUCLEOTIDE SEQUENCE [LARGE SCALE GENOMIC DNA]</scope>
    <source>
        <strain evidence="1">MN2024</strain>
        <tissue evidence="1">Gills</tissue>
    </source>
</reference>
<proteinExistence type="predicted"/>
<organism evidence="1 2">
    <name type="scientific">Sinanodonta woodiana</name>
    <name type="common">Chinese pond mussel</name>
    <name type="synonym">Anodonta woodiana</name>
    <dbReference type="NCBI Taxonomy" id="1069815"/>
    <lineage>
        <taxon>Eukaryota</taxon>
        <taxon>Metazoa</taxon>
        <taxon>Spiralia</taxon>
        <taxon>Lophotrochozoa</taxon>
        <taxon>Mollusca</taxon>
        <taxon>Bivalvia</taxon>
        <taxon>Autobranchia</taxon>
        <taxon>Heteroconchia</taxon>
        <taxon>Palaeoheterodonta</taxon>
        <taxon>Unionida</taxon>
        <taxon>Unionoidea</taxon>
        <taxon>Unionidae</taxon>
        <taxon>Unioninae</taxon>
        <taxon>Sinanodonta</taxon>
    </lineage>
</organism>
<dbReference type="AlphaFoldDB" id="A0ABD3T778"/>